<comment type="caution">
    <text evidence="1">The sequence shown here is derived from an EMBL/GenBank/DDBJ whole genome shotgun (WGS) entry which is preliminary data.</text>
</comment>
<name>A0A9P5UUS9_9FUNG</name>
<feature type="non-terminal residue" evidence="1">
    <location>
        <position position="52"/>
    </location>
</feature>
<organism evidence="1 2">
    <name type="scientific">Linnemannia schmuckeri</name>
    <dbReference type="NCBI Taxonomy" id="64567"/>
    <lineage>
        <taxon>Eukaryota</taxon>
        <taxon>Fungi</taxon>
        <taxon>Fungi incertae sedis</taxon>
        <taxon>Mucoromycota</taxon>
        <taxon>Mortierellomycotina</taxon>
        <taxon>Mortierellomycetes</taxon>
        <taxon>Mortierellales</taxon>
        <taxon>Mortierellaceae</taxon>
        <taxon>Linnemannia</taxon>
    </lineage>
</organism>
<dbReference type="InterPro" id="IPR036397">
    <property type="entry name" value="RNaseH_sf"/>
</dbReference>
<proteinExistence type="predicted"/>
<dbReference type="OrthoDB" id="5410741at2759"/>
<reference evidence="1" key="1">
    <citation type="journal article" date="2020" name="Fungal Divers.">
        <title>Resolving the Mortierellaceae phylogeny through synthesis of multi-gene phylogenetics and phylogenomics.</title>
        <authorList>
            <person name="Vandepol N."/>
            <person name="Liber J."/>
            <person name="Desiro A."/>
            <person name="Na H."/>
            <person name="Kennedy M."/>
            <person name="Barry K."/>
            <person name="Grigoriev I.V."/>
            <person name="Miller A.N."/>
            <person name="O'Donnell K."/>
            <person name="Stajich J.E."/>
            <person name="Bonito G."/>
        </authorList>
    </citation>
    <scope>NUCLEOTIDE SEQUENCE</scope>
    <source>
        <strain evidence="1">NRRL 6426</strain>
    </source>
</reference>
<sequence length="52" mass="6367">MKRKLDGNTERPEKLEDLWERVQKIWADFLHKLYESMPKRLEEVNNHKGDNT</sequence>
<keyword evidence="2" id="KW-1185">Reference proteome</keyword>
<dbReference type="Proteomes" id="UP000748756">
    <property type="component" value="Unassembled WGS sequence"/>
</dbReference>
<evidence type="ECO:0000313" key="2">
    <source>
        <dbReference type="Proteomes" id="UP000748756"/>
    </source>
</evidence>
<evidence type="ECO:0000313" key="1">
    <source>
        <dbReference type="EMBL" id="KAF9120105.1"/>
    </source>
</evidence>
<accession>A0A9P5UUS9</accession>
<dbReference type="AlphaFoldDB" id="A0A9P5UUS9"/>
<dbReference type="EMBL" id="JAAAUQ010002895">
    <property type="protein sequence ID" value="KAF9120105.1"/>
    <property type="molecule type" value="Genomic_DNA"/>
</dbReference>
<protein>
    <submittedName>
        <fullName evidence="1">Uncharacterized protein</fullName>
    </submittedName>
</protein>
<dbReference type="GO" id="GO:0003676">
    <property type="term" value="F:nucleic acid binding"/>
    <property type="evidence" value="ECO:0007669"/>
    <property type="project" value="InterPro"/>
</dbReference>
<gene>
    <name evidence="1" type="ORF">BG015_006144</name>
</gene>
<dbReference type="Gene3D" id="3.30.420.10">
    <property type="entry name" value="Ribonuclease H-like superfamily/Ribonuclease H"/>
    <property type="match status" value="1"/>
</dbReference>